<organism evidence="9 10">
    <name type="scientific">Paenibacillus plantiphilus</name>
    <dbReference type="NCBI Taxonomy" id="2905650"/>
    <lineage>
        <taxon>Bacteria</taxon>
        <taxon>Bacillati</taxon>
        <taxon>Bacillota</taxon>
        <taxon>Bacilli</taxon>
        <taxon>Bacillales</taxon>
        <taxon>Paenibacillaceae</taxon>
        <taxon>Paenibacillus</taxon>
    </lineage>
</organism>
<feature type="transmembrane region" description="Helical" evidence="8">
    <location>
        <begin position="137"/>
        <end position="160"/>
    </location>
</feature>
<dbReference type="Pfam" id="PF04647">
    <property type="entry name" value="AgrB"/>
    <property type="match status" value="1"/>
</dbReference>
<sequence>METISYKLAHSLKNRVPSHPGSVEVYRFAIEALLSVINPVILALVISLLTGQISATCLSLVAMASLRMISGGLHFKKLWVCTLVTATTAVVASISDLGLTYIMVATSVSVLLALIYCPSRIKGQTRIPSKYFPLLRLIAVMLIASNFLIGSSIIAVTFLIQSLTLIRKGGHHNEPS</sequence>
<dbReference type="Proteomes" id="UP000838686">
    <property type="component" value="Unassembled WGS sequence"/>
</dbReference>
<keyword evidence="7 8" id="KW-0472">Membrane</keyword>
<evidence type="ECO:0000256" key="4">
    <source>
        <dbReference type="ARBA" id="ARBA00022692"/>
    </source>
</evidence>
<dbReference type="RefSeq" id="WP_236343965.1">
    <property type="nucleotide sequence ID" value="NZ_CAKMMF010000020.1"/>
</dbReference>
<proteinExistence type="predicted"/>
<keyword evidence="6 8" id="KW-1133">Transmembrane helix</keyword>
<evidence type="ECO:0000256" key="7">
    <source>
        <dbReference type="ARBA" id="ARBA00023136"/>
    </source>
</evidence>
<protein>
    <submittedName>
        <fullName evidence="9">Accessory gene regulator protein B</fullName>
        <ecNumber evidence="9">3.4.-.-</ecNumber>
    </submittedName>
</protein>
<feature type="transmembrane region" description="Helical" evidence="8">
    <location>
        <begin position="100"/>
        <end position="117"/>
    </location>
</feature>
<comment type="caution">
    <text evidence="9">The sequence shown here is derived from an EMBL/GenBank/DDBJ whole genome shotgun (WGS) entry which is preliminary data.</text>
</comment>
<dbReference type="EMBL" id="CAKMMF010000020">
    <property type="protein sequence ID" value="CAH1212721.1"/>
    <property type="molecule type" value="Genomic_DNA"/>
</dbReference>
<dbReference type="EC" id="3.4.-.-" evidence="9"/>
<keyword evidence="2" id="KW-0673">Quorum sensing</keyword>
<dbReference type="GO" id="GO:0016787">
    <property type="term" value="F:hydrolase activity"/>
    <property type="evidence" value="ECO:0007669"/>
    <property type="project" value="UniProtKB-KW"/>
</dbReference>
<evidence type="ECO:0000256" key="2">
    <source>
        <dbReference type="ARBA" id="ARBA00022654"/>
    </source>
</evidence>
<keyword evidence="3" id="KW-0645">Protease</keyword>
<accession>A0ABN8GMG1</accession>
<name>A0ABN8GMG1_9BACL</name>
<reference evidence="9" key="1">
    <citation type="submission" date="2022-01" db="EMBL/GenBank/DDBJ databases">
        <authorList>
            <person name="Criscuolo A."/>
        </authorList>
    </citation>
    <scope>NUCLEOTIDE SEQUENCE</scope>
    <source>
        <strain evidence="9">CIP111893</strain>
    </source>
</reference>
<evidence type="ECO:0000313" key="10">
    <source>
        <dbReference type="Proteomes" id="UP000838686"/>
    </source>
</evidence>
<evidence type="ECO:0000256" key="1">
    <source>
        <dbReference type="ARBA" id="ARBA00022475"/>
    </source>
</evidence>
<keyword evidence="5 9" id="KW-0378">Hydrolase</keyword>
<keyword evidence="4 8" id="KW-0812">Transmembrane</keyword>
<evidence type="ECO:0000256" key="8">
    <source>
        <dbReference type="SAM" id="Phobius"/>
    </source>
</evidence>
<evidence type="ECO:0000313" key="9">
    <source>
        <dbReference type="EMBL" id="CAH1212721.1"/>
    </source>
</evidence>
<dbReference type="InterPro" id="IPR006741">
    <property type="entry name" value="AgrB"/>
</dbReference>
<keyword evidence="10" id="KW-1185">Reference proteome</keyword>
<evidence type="ECO:0000256" key="6">
    <source>
        <dbReference type="ARBA" id="ARBA00022989"/>
    </source>
</evidence>
<evidence type="ECO:0000256" key="5">
    <source>
        <dbReference type="ARBA" id="ARBA00022801"/>
    </source>
</evidence>
<evidence type="ECO:0000256" key="3">
    <source>
        <dbReference type="ARBA" id="ARBA00022670"/>
    </source>
</evidence>
<feature type="transmembrane region" description="Helical" evidence="8">
    <location>
        <begin position="78"/>
        <end position="94"/>
    </location>
</feature>
<feature type="transmembrane region" description="Helical" evidence="8">
    <location>
        <begin position="40"/>
        <end position="66"/>
    </location>
</feature>
<gene>
    <name evidence="9" type="primary">agrB_2</name>
    <name evidence="9" type="ORF">PAECIP111893_03588</name>
</gene>
<keyword evidence="1" id="KW-1003">Cell membrane</keyword>